<proteinExistence type="predicted"/>
<gene>
    <name evidence="2" type="ordered locus">AAur_pTC10294</name>
</gene>
<protein>
    <submittedName>
        <fullName evidence="2">Uncharacterized protein</fullName>
    </submittedName>
</protein>
<keyword evidence="3" id="KW-1185">Reference proteome</keyword>
<evidence type="ECO:0000256" key="1">
    <source>
        <dbReference type="SAM" id="MobiDB-lite"/>
    </source>
</evidence>
<dbReference type="Proteomes" id="UP000000637">
    <property type="component" value="Plasmid pTC1"/>
</dbReference>
<dbReference type="OrthoDB" id="3790460at2"/>
<dbReference type="AlphaFoldDB" id="A1RD51"/>
<evidence type="ECO:0000313" key="2">
    <source>
        <dbReference type="EMBL" id="ABM10375.1"/>
    </source>
</evidence>
<geneLocation type="plasmid" evidence="2 3">
    <name>pTC1</name>
</geneLocation>
<evidence type="ECO:0000313" key="3">
    <source>
        <dbReference type="Proteomes" id="UP000000637"/>
    </source>
</evidence>
<dbReference type="RefSeq" id="WP_011777071.1">
    <property type="nucleotide sequence ID" value="NC_008712.1"/>
</dbReference>
<dbReference type="KEGG" id="aau:AAur_pTC10294"/>
<name>A1RD51_PAEAT</name>
<accession>A1RD51</accession>
<dbReference type="EMBL" id="CP000475">
    <property type="protein sequence ID" value="ABM10375.1"/>
    <property type="molecule type" value="Genomic_DNA"/>
</dbReference>
<organism evidence="2 3">
    <name type="scientific">Paenarthrobacter aurescens (strain TC1)</name>
    <dbReference type="NCBI Taxonomy" id="290340"/>
    <lineage>
        <taxon>Bacteria</taxon>
        <taxon>Bacillati</taxon>
        <taxon>Actinomycetota</taxon>
        <taxon>Actinomycetes</taxon>
        <taxon>Micrococcales</taxon>
        <taxon>Micrococcaceae</taxon>
        <taxon>Paenarthrobacter</taxon>
    </lineage>
</organism>
<sequence>MTDDESRFTDPVSAVDHVRRVARETAAASGYRAAAAALMDVRREYRIMPLKRREAPPDRLATWDAVRRETGSLVPMATGGTHDHASFDERVATPGDQRLPEQPGWAPDPSVALQAAALRAQPTAEPSRPPVTKPNAAADRAHGR</sequence>
<feature type="region of interest" description="Disordered" evidence="1">
    <location>
        <begin position="74"/>
        <end position="144"/>
    </location>
</feature>
<keyword evidence="2" id="KW-0614">Plasmid</keyword>
<dbReference type="HOGENOM" id="CLU_1792483_0_0_11"/>
<reference evidence="2 3" key="1">
    <citation type="journal article" date="2006" name="PLoS Genet.">
        <title>Secrets of soil survival revealed by the genome sequence of Arthrobacter aurescens TC1.</title>
        <authorList>
            <person name="Mongodin E.F."/>
            <person name="Shapir N."/>
            <person name="Daugherty S.C."/>
            <person name="DeBoy R.T."/>
            <person name="Emerson J.B."/>
            <person name="Shvartzbeyn A."/>
            <person name="Radune D."/>
            <person name="Vamathevan J."/>
            <person name="Riggs F."/>
            <person name="Grinberg V."/>
            <person name="Khouri H."/>
            <person name="Wackett L.P."/>
            <person name="Nelson K.E."/>
            <person name="Sadowsky M.J."/>
        </authorList>
    </citation>
    <scope>NUCLEOTIDE SEQUENCE [LARGE SCALE GENOMIC DNA]</scope>
    <source>
        <strain evidence="2 3">TC1</strain>
    </source>
</reference>
<feature type="compositionally biased region" description="Basic and acidic residues" evidence="1">
    <location>
        <begin position="81"/>
        <end position="91"/>
    </location>
</feature>